<feature type="domain" description="DEAD-box RNA helicase Q" evidence="11">
    <location>
        <begin position="11"/>
        <end position="39"/>
    </location>
</feature>
<dbReference type="PROSITE" id="PS51192">
    <property type="entry name" value="HELICASE_ATP_BIND_1"/>
    <property type="match status" value="1"/>
</dbReference>
<dbReference type="Gene3D" id="3.30.70.330">
    <property type="match status" value="1"/>
</dbReference>
<dbReference type="InterPro" id="IPR011545">
    <property type="entry name" value="DEAD/DEAH_box_helicase_dom"/>
</dbReference>
<dbReference type="SMART" id="SM00490">
    <property type="entry name" value="HELICc"/>
    <property type="match status" value="1"/>
</dbReference>
<dbReference type="InterPro" id="IPR014014">
    <property type="entry name" value="RNA_helicase_DEAD_Q_motif"/>
</dbReference>
<feature type="short sequence motif" description="Q motif" evidence="6">
    <location>
        <begin position="11"/>
        <end position="39"/>
    </location>
</feature>
<dbReference type="GO" id="GO:0004386">
    <property type="term" value="F:helicase activity"/>
    <property type="evidence" value="ECO:0007669"/>
    <property type="project" value="UniProtKB-KW"/>
</dbReference>
<evidence type="ECO:0000256" key="5">
    <source>
        <dbReference type="ARBA" id="ARBA00038437"/>
    </source>
</evidence>
<feature type="region of interest" description="Disordered" evidence="8">
    <location>
        <begin position="443"/>
        <end position="469"/>
    </location>
</feature>
<dbReference type="InterPro" id="IPR014001">
    <property type="entry name" value="Helicase_ATP-bd"/>
</dbReference>
<evidence type="ECO:0000256" key="1">
    <source>
        <dbReference type="ARBA" id="ARBA00022741"/>
    </source>
</evidence>
<sequence>MTHPPAPPAPAPFPDLGAHPALARALERKGYAEPTPVQAAVLSPDLRGKDLLVSSRTGSGKTVAFGLVLADALLGEAAAFGEAGPPAALVVAPTRELALQVQRELSWLLAETGARVVACVGGMDARREARALGQGAHLVVGTPGRLLDHHRRGALDLSALAALVLDEADEMLDMGFRDELEALLAAAAPDRRTIMFSATLPKPIVELAHRYTRDAVRVAATPAREAHADIAYRAHLVAPAERELAIVNVLRAVDPPSALVFRATREAAHHTAAALDERGFSAVAISGELTQAERLKALKALRDGRARLLVATDVAARGLDLPNIGLVLHGDLPRDPEALQHRSGRTGRAGKKGIAVLLAEPRERFKLERMLREANVRVEWAAVPAADAIRAQDEERLAAEVEALATDATDDERAAATRLLEGRDPLLVAAALVREKRARLPAPEELPETAVAATERPAPPRERKARGGPPTDVVWFKITIGRERNADPKWILPLLCRRGGVTRDAIGKIVVDDRETRFQIARASADAFAQAARRPDPRAPGVRIEVVRGGGEAPAFRGGPAGRASTGPGRTDAHPARATSHAPAQRSGTGHAERSGDGHSERRGAGHSDRKVRIPKRAETTHERKASASATRRDWKKPRP</sequence>
<dbReference type="RefSeq" id="WP_248353965.1">
    <property type="nucleotide sequence ID" value="NZ_AP025591.1"/>
</dbReference>
<dbReference type="InterPro" id="IPR044742">
    <property type="entry name" value="DEAD/DEAH_RhlB"/>
</dbReference>
<dbReference type="SMART" id="SM00487">
    <property type="entry name" value="DEXDc"/>
    <property type="match status" value="1"/>
</dbReference>
<dbReference type="PANTHER" id="PTHR47959">
    <property type="entry name" value="ATP-DEPENDENT RNA HELICASE RHLE-RELATED"/>
    <property type="match status" value="1"/>
</dbReference>
<accession>A0ABM7X0S3</accession>
<feature type="compositionally biased region" description="Basic and acidic residues" evidence="8">
    <location>
        <begin position="591"/>
        <end position="626"/>
    </location>
</feature>
<dbReference type="PROSITE" id="PS00039">
    <property type="entry name" value="DEAD_ATP_HELICASE"/>
    <property type="match status" value="1"/>
</dbReference>
<feature type="domain" description="Helicase C-terminal" evidence="10">
    <location>
        <begin position="245"/>
        <end position="397"/>
    </location>
</feature>
<evidence type="ECO:0000256" key="2">
    <source>
        <dbReference type="ARBA" id="ARBA00022801"/>
    </source>
</evidence>
<dbReference type="Pfam" id="PF00271">
    <property type="entry name" value="Helicase_C"/>
    <property type="match status" value="1"/>
</dbReference>
<evidence type="ECO:0000256" key="6">
    <source>
        <dbReference type="PROSITE-ProRule" id="PRU00552"/>
    </source>
</evidence>
<organism evidence="12 13">
    <name type="scientific">Anaeromyxobacter oryzae</name>
    <dbReference type="NCBI Taxonomy" id="2918170"/>
    <lineage>
        <taxon>Bacteria</taxon>
        <taxon>Pseudomonadati</taxon>
        <taxon>Myxococcota</taxon>
        <taxon>Myxococcia</taxon>
        <taxon>Myxococcales</taxon>
        <taxon>Cystobacterineae</taxon>
        <taxon>Anaeromyxobacteraceae</taxon>
        <taxon>Anaeromyxobacter</taxon>
    </lineage>
</organism>
<evidence type="ECO:0000256" key="4">
    <source>
        <dbReference type="ARBA" id="ARBA00022840"/>
    </source>
</evidence>
<keyword evidence="3 7" id="KW-0347">Helicase</keyword>
<dbReference type="Pfam" id="PF00270">
    <property type="entry name" value="DEAD"/>
    <property type="match status" value="1"/>
</dbReference>
<evidence type="ECO:0000259" key="9">
    <source>
        <dbReference type="PROSITE" id="PS51192"/>
    </source>
</evidence>
<evidence type="ECO:0000313" key="12">
    <source>
        <dbReference type="EMBL" id="BDG05300.1"/>
    </source>
</evidence>
<evidence type="ECO:0000256" key="7">
    <source>
        <dbReference type="RuleBase" id="RU000492"/>
    </source>
</evidence>
<dbReference type="Pfam" id="PF03880">
    <property type="entry name" value="DbpA"/>
    <property type="match status" value="1"/>
</dbReference>
<evidence type="ECO:0000259" key="11">
    <source>
        <dbReference type="PROSITE" id="PS51195"/>
    </source>
</evidence>
<reference evidence="13" key="1">
    <citation type="journal article" date="2022" name="Int. J. Syst. Evol. Microbiol.">
        <title>Anaeromyxobacter oryzae sp. nov., Anaeromyxobacter diazotrophicus sp. nov. and Anaeromyxobacter paludicola sp. nov., isolated from paddy soils.</title>
        <authorList>
            <person name="Itoh H."/>
            <person name="Xu Z."/>
            <person name="Mise K."/>
            <person name="Masuda Y."/>
            <person name="Ushijima N."/>
            <person name="Hayakawa C."/>
            <person name="Shiratori Y."/>
            <person name="Senoo K."/>
        </authorList>
    </citation>
    <scope>NUCLEOTIDE SEQUENCE [LARGE SCALE GENOMIC DNA]</scope>
    <source>
        <strain evidence="13">Red232</strain>
    </source>
</reference>
<keyword evidence="1 7" id="KW-0547">Nucleotide-binding</keyword>
<dbReference type="InterPro" id="IPR012677">
    <property type="entry name" value="Nucleotide-bd_a/b_plait_sf"/>
</dbReference>
<proteinExistence type="inferred from homology"/>
<dbReference type="Gene3D" id="3.40.50.300">
    <property type="entry name" value="P-loop containing nucleotide triphosphate hydrolases"/>
    <property type="match status" value="2"/>
</dbReference>
<dbReference type="CDD" id="cd18787">
    <property type="entry name" value="SF2_C_DEAD"/>
    <property type="match status" value="1"/>
</dbReference>
<keyword evidence="4 7" id="KW-0067">ATP-binding</keyword>
<feature type="domain" description="Helicase ATP-binding" evidence="9">
    <location>
        <begin position="42"/>
        <end position="218"/>
    </location>
</feature>
<dbReference type="InterPro" id="IPR050079">
    <property type="entry name" value="DEAD_box_RNA_helicase"/>
</dbReference>
<evidence type="ECO:0000259" key="10">
    <source>
        <dbReference type="PROSITE" id="PS51194"/>
    </source>
</evidence>
<dbReference type="InterPro" id="IPR027417">
    <property type="entry name" value="P-loop_NTPase"/>
</dbReference>
<gene>
    <name evidence="12" type="ORF">AMOR_42960</name>
</gene>
<protein>
    <submittedName>
        <fullName evidence="12">DEAD/DEAH box helicase</fullName>
    </submittedName>
</protein>
<dbReference type="CDD" id="cd12252">
    <property type="entry name" value="RRM_DbpA"/>
    <property type="match status" value="1"/>
</dbReference>
<dbReference type="PROSITE" id="PS51194">
    <property type="entry name" value="HELICASE_CTER"/>
    <property type="match status" value="1"/>
</dbReference>
<dbReference type="InterPro" id="IPR000629">
    <property type="entry name" value="RNA-helicase_DEAD-box_CS"/>
</dbReference>
<evidence type="ECO:0000256" key="3">
    <source>
        <dbReference type="ARBA" id="ARBA00022806"/>
    </source>
</evidence>
<dbReference type="InterPro" id="IPR001650">
    <property type="entry name" value="Helicase_C-like"/>
</dbReference>
<dbReference type="Proteomes" id="UP001162891">
    <property type="component" value="Chromosome"/>
</dbReference>
<keyword evidence="2 7" id="KW-0378">Hydrolase</keyword>
<comment type="similarity">
    <text evidence="5 7">Belongs to the DEAD box helicase family.</text>
</comment>
<evidence type="ECO:0000313" key="13">
    <source>
        <dbReference type="Proteomes" id="UP001162891"/>
    </source>
</evidence>
<dbReference type="PANTHER" id="PTHR47959:SF1">
    <property type="entry name" value="ATP-DEPENDENT RNA HELICASE DBPA"/>
    <property type="match status" value="1"/>
</dbReference>
<name>A0ABM7X0S3_9BACT</name>
<keyword evidence="13" id="KW-1185">Reference proteome</keyword>
<feature type="compositionally biased region" description="Low complexity" evidence="8">
    <location>
        <begin position="553"/>
        <end position="564"/>
    </location>
</feature>
<dbReference type="InterPro" id="IPR005580">
    <property type="entry name" value="DbpA/CsdA_RNA-bd_dom"/>
</dbReference>
<dbReference type="EMBL" id="AP025591">
    <property type="protein sequence ID" value="BDG05300.1"/>
    <property type="molecule type" value="Genomic_DNA"/>
</dbReference>
<dbReference type="CDD" id="cd00268">
    <property type="entry name" value="DEADc"/>
    <property type="match status" value="1"/>
</dbReference>
<feature type="region of interest" description="Disordered" evidence="8">
    <location>
        <begin position="548"/>
        <end position="640"/>
    </location>
</feature>
<dbReference type="SUPFAM" id="SSF52540">
    <property type="entry name" value="P-loop containing nucleoside triphosphate hydrolases"/>
    <property type="match status" value="1"/>
</dbReference>
<evidence type="ECO:0000256" key="8">
    <source>
        <dbReference type="SAM" id="MobiDB-lite"/>
    </source>
</evidence>
<dbReference type="PROSITE" id="PS51195">
    <property type="entry name" value="Q_MOTIF"/>
    <property type="match status" value="1"/>
</dbReference>